<dbReference type="InterPro" id="IPR050065">
    <property type="entry name" value="GlmU-like"/>
</dbReference>
<protein>
    <recommendedName>
        <fullName evidence="3">Mannose-1-phosphate guanyltransferase C-terminal domain-containing protein</fullName>
    </recommendedName>
</protein>
<dbReference type="SUPFAM" id="SSF51161">
    <property type="entry name" value="Trimeric LpxA-like enzymes"/>
    <property type="match status" value="1"/>
</dbReference>
<keyword evidence="2" id="KW-0012">Acyltransferase</keyword>
<dbReference type="CDD" id="cd05636">
    <property type="entry name" value="LbH_G1P_TT_C_like"/>
    <property type="match status" value="1"/>
</dbReference>
<dbReference type="KEGG" id="soa:G3M56_000725"/>
<evidence type="ECO:0000313" key="4">
    <source>
        <dbReference type="EMBL" id="QQL45144.1"/>
    </source>
</evidence>
<evidence type="ECO:0000259" key="3">
    <source>
        <dbReference type="Pfam" id="PF25087"/>
    </source>
</evidence>
<name>A0A6B3LDL0_9BACT</name>
<evidence type="ECO:0000313" key="5">
    <source>
        <dbReference type="Proteomes" id="UP000475117"/>
    </source>
</evidence>
<dbReference type="Proteomes" id="UP000475117">
    <property type="component" value="Chromosome"/>
</dbReference>
<dbReference type="RefSeq" id="WP_164364953.1">
    <property type="nucleotide sequence ID" value="NZ_CP066776.1"/>
</dbReference>
<feature type="domain" description="Mannose-1-phosphate guanyltransferase C-terminal" evidence="3">
    <location>
        <begin position="147"/>
        <end position="259"/>
    </location>
</feature>
<sequence length="287" mass="30246">MTIAPPSRPATLWPLSDNPLVAGSSLHEWQSRIADEHAPAEAALIANAWVTADDWQALATTAPGTRLLSTDGELLAWHGAPSDEGPSLTASPHSGLLQFPWDVLELNESLLSSLQADQILGEVHPAAHVEGTLHLGRGSRILPGVFIEGHVIIGDGCKIGPNCYIRGNTTIGNRCHIGQSVEIKNSIIGHDTAIGHLSYVGDSILGNKVNFGAGTIVSNYRHDAMPHRSLVNGKLTDTGRLKFGTIVGDGVHTGIHTAIYPGRKIGTGATTLPQSTVTTDIDDGDEV</sequence>
<dbReference type="Pfam" id="PF25087">
    <property type="entry name" value="GMPPB_C"/>
    <property type="match status" value="1"/>
</dbReference>
<dbReference type="Gene3D" id="2.160.10.10">
    <property type="entry name" value="Hexapeptide repeat proteins"/>
    <property type="match status" value="1"/>
</dbReference>
<dbReference type="InterPro" id="IPR056729">
    <property type="entry name" value="GMPPB_C"/>
</dbReference>
<dbReference type="GO" id="GO:0016779">
    <property type="term" value="F:nucleotidyltransferase activity"/>
    <property type="evidence" value="ECO:0007669"/>
    <property type="project" value="UniProtKB-ARBA"/>
</dbReference>
<reference evidence="4 5" key="1">
    <citation type="submission" date="2020-12" db="EMBL/GenBank/DDBJ databases">
        <title>Sulforoseuscoccus oceanibium gen. nov., sp. nov., a representative of the phylum Verrucomicrobia with special cytoplasmic membrane, and proposal of Sulforoseuscoccusaceae fam. nov.</title>
        <authorList>
            <person name="Xi F."/>
        </authorList>
    </citation>
    <scope>NUCLEOTIDE SEQUENCE [LARGE SCALE GENOMIC DNA]</scope>
    <source>
        <strain evidence="4 5">T37</strain>
    </source>
</reference>
<evidence type="ECO:0000256" key="1">
    <source>
        <dbReference type="ARBA" id="ARBA00022679"/>
    </source>
</evidence>
<accession>A0A6B3LDL0</accession>
<keyword evidence="5" id="KW-1185">Reference proteome</keyword>
<dbReference type="InterPro" id="IPR011004">
    <property type="entry name" value="Trimer_LpxA-like_sf"/>
</dbReference>
<dbReference type="PANTHER" id="PTHR43584">
    <property type="entry name" value="NUCLEOTIDYL TRANSFERASE"/>
    <property type="match status" value="1"/>
</dbReference>
<proteinExistence type="predicted"/>
<dbReference type="AlphaFoldDB" id="A0A6B3LDL0"/>
<dbReference type="PANTHER" id="PTHR43584:SF8">
    <property type="entry name" value="N-ACETYLMURAMATE ALPHA-1-PHOSPHATE URIDYLYLTRANSFERASE"/>
    <property type="match status" value="1"/>
</dbReference>
<organism evidence="4 5">
    <name type="scientific">Sulfuriroseicoccus oceanibius</name>
    <dbReference type="NCBI Taxonomy" id="2707525"/>
    <lineage>
        <taxon>Bacteria</taxon>
        <taxon>Pseudomonadati</taxon>
        <taxon>Verrucomicrobiota</taxon>
        <taxon>Verrucomicrobiia</taxon>
        <taxon>Verrucomicrobiales</taxon>
        <taxon>Verrucomicrobiaceae</taxon>
        <taxon>Sulfuriroseicoccus</taxon>
    </lineage>
</organism>
<dbReference type="EMBL" id="CP066776">
    <property type="protein sequence ID" value="QQL45144.1"/>
    <property type="molecule type" value="Genomic_DNA"/>
</dbReference>
<gene>
    <name evidence="4" type="ORF">G3M56_000725</name>
</gene>
<dbReference type="GO" id="GO:0016746">
    <property type="term" value="F:acyltransferase activity"/>
    <property type="evidence" value="ECO:0007669"/>
    <property type="project" value="UniProtKB-KW"/>
</dbReference>
<evidence type="ECO:0000256" key="2">
    <source>
        <dbReference type="ARBA" id="ARBA00023315"/>
    </source>
</evidence>
<keyword evidence="1" id="KW-0808">Transferase</keyword>